<reference evidence="7" key="1">
    <citation type="journal article" date="2023" name="Mol. Phylogenet. Evol.">
        <title>Genome-scale phylogeny and comparative genomics of the fungal order Sordariales.</title>
        <authorList>
            <person name="Hensen N."/>
            <person name="Bonometti L."/>
            <person name="Westerberg I."/>
            <person name="Brannstrom I.O."/>
            <person name="Guillou S."/>
            <person name="Cros-Aarteil S."/>
            <person name="Calhoun S."/>
            <person name="Haridas S."/>
            <person name="Kuo A."/>
            <person name="Mondo S."/>
            <person name="Pangilinan J."/>
            <person name="Riley R."/>
            <person name="LaButti K."/>
            <person name="Andreopoulos B."/>
            <person name="Lipzen A."/>
            <person name="Chen C."/>
            <person name="Yan M."/>
            <person name="Daum C."/>
            <person name="Ng V."/>
            <person name="Clum A."/>
            <person name="Steindorff A."/>
            <person name="Ohm R.A."/>
            <person name="Martin F."/>
            <person name="Silar P."/>
            <person name="Natvig D.O."/>
            <person name="Lalanne C."/>
            <person name="Gautier V."/>
            <person name="Ament-Velasquez S.L."/>
            <person name="Kruys A."/>
            <person name="Hutchinson M.I."/>
            <person name="Powell A.J."/>
            <person name="Barry K."/>
            <person name="Miller A.N."/>
            <person name="Grigoriev I.V."/>
            <person name="Debuchy R."/>
            <person name="Gladieux P."/>
            <person name="Hiltunen Thoren M."/>
            <person name="Johannesson H."/>
        </authorList>
    </citation>
    <scope>NUCLEOTIDE SEQUENCE</scope>
    <source>
        <strain evidence="7">CBS 731.68</strain>
    </source>
</reference>
<dbReference type="GO" id="GO:0005506">
    <property type="term" value="F:iron ion binding"/>
    <property type="evidence" value="ECO:0007669"/>
    <property type="project" value="InterPro"/>
</dbReference>
<dbReference type="EMBL" id="MU853223">
    <property type="protein sequence ID" value="KAK4129748.1"/>
    <property type="molecule type" value="Genomic_DNA"/>
</dbReference>
<keyword evidence="4" id="KW-0479">Metal-binding</keyword>
<dbReference type="PANTHER" id="PTHR24305">
    <property type="entry name" value="CYTOCHROME P450"/>
    <property type="match status" value="1"/>
</dbReference>
<protein>
    <submittedName>
        <fullName evidence="7">Cytochrome P450</fullName>
    </submittedName>
</protein>
<gene>
    <name evidence="7" type="ORF">N657DRAFT_653045</name>
</gene>
<comment type="caution">
    <text evidence="7">The sequence shown here is derived from an EMBL/GenBank/DDBJ whole genome shotgun (WGS) entry which is preliminary data.</text>
</comment>
<keyword evidence="6" id="KW-0732">Signal</keyword>
<feature type="signal peptide" evidence="6">
    <location>
        <begin position="1"/>
        <end position="24"/>
    </location>
</feature>
<dbReference type="Proteomes" id="UP001302602">
    <property type="component" value="Unassembled WGS sequence"/>
</dbReference>
<dbReference type="SUPFAM" id="SSF48264">
    <property type="entry name" value="Cytochrome P450"/>
    <property type="match status" value="1"/>
</dbReference>
<dbReference type="PANTHER" id="PTHR24305:SF210">
    <property type="entry name" value="CYTOCHROME P450 MONOOXYGENASE ASQL-RELATED"/>
    <property type="match status" value="1"/>
</dbReference>
<feature type="chain" id="PRO_5042912960" evidence="6">
    <location>
        <begin position="25"/>
        <end position="296"/>
    </location>
</feature>
<evidence type="ECO:0000256" key="5">
    <source>
        <dbReference type="ARBA" id="ARBA00023004"/>
    </source>
</evidence>
<evidence type="ECO:0000256" key="6">
    <source>
        <dbReference type="SAM" id="SignalP"/>
    </source>
</evidence>
<name>A0AAN6UB22_9PEZI</name>
<evidence type="ECO:0000256" key="3">
    <source>
        <dbReference type="ARBA" id="ARBA00022617"/>
    </source>
</evidence>
<dbReference type="InterPro" id="IPR036396">
    <property type="entry name" value="Cyt_P450_sf"/>
</dbReference>
<evidence type="ECO:0000256" key="1">
    <source>
        <dbReference type="ARBA" id="ARBA00001971"/>
    </source>
</evidence>
<dbReference type="InterPro" id="IPR050121">
    <property type="entry name" value="Cytochrome_P450_monoxygenase"/>
</dbReference>
<organism evidence="7 8">
    <name type="scientific">Parathielavia appendiculata</name>
    <dbReference type="NCBI Taxonomy" id="2587402"/>
    <lineage>
        <taxon>Eukaryota</taxon>
        <taxon>Fungi</taxon>
        <taxon>Dikarya</taxon>
        <taxon>Ascomycota</taxon>
        <taxon>Pezizomycotina</taxon>
        <taxon>Sordariomycetes</taxon>
        <taxon>Sordariomycetidae</taxon>
        <taxon>Sordariales</taxon>
        <taxon>Chaetomiaceae</taxon>
        <taxon>Parathielavia</taxon>
    </lineage>
</organism>
<sequence>MTRDGNASLLIILLLPLQLLPSFAFSAWKTIYGHRAAGQIIDVGRWYNSATFDLIGDLAFSQFFGCLESGGYYPWVAIIFDNIKLSVFGEGLRPHPALKLSGSLVGALELSEQTAKRRLASAYVSRVNFMSYILRHNTDEEKGMRSGELVENANILIMAGSETTATQLSGTTFYLLSNRDKYERLVREIRGSFETEDVTLLVTSVGEPQWASYQSVTNFRDANKYGPERSLGGPEYAHEVRGMLQPISVCPRNCIGRKYILAYAEMRLILAQLLCNFDLKLMSESRKWNDRDIYAL</sequence>
<evidence type="ECO:0000256" key="2">
    <source>
        <dbReference type="ARBA" id="ARBA00010617"/>
    </source>
</evidence>
<dbReference type="InterPro" id="IPR001128">
    <property type="entry name" value="Cyt_P450"/>
</dbReference>
<comment type="similarity">
    <text evidence="2">Belongs to the cytochrome P450 family.</text>
</comment>
<keyword evidence="5" id="KW-0408">Iron</keyword>
<dbReference type="GO" id="GO:0016705">
    <property type="term" value="F:oxidoreductase activity, acting on paired donors, with incorporation or reduction of molecular oxygen"/>
    <property type="evidence" value="ECO:0007669"/>
    <property type="project" value="InterPro"/>
</dbReference>
<dbReference type="GeneID" id="87831129"/>
<dbReference type="Pfam" id="PF00067">
    <property type="entry name" value="p450"/>
    <property type="match status" value="2"/>
</dbReference>
<evidence type="ECO:0000256" key="4">
    <source>
        <dbReference type="ARBA" id="ARBA00022723"/>
    </source>
</evidence>
<evidence type="ECO:0000313" key="8">
    <source>
        <dbReference type="Proteomes" id="UP001302602"/>
    </source>
</evidence>
<keyword evidence="8" id="KW-1185">Reference proteome</keyword>
<dbReference type="GO" id="GO:0004497">
    <property type="term" value="F:monooxygenase activity"/>
    <property type="evidence" value="ECO:0007669"/>
    <property type="project" value="InterPro"/>
</dbReference>
<dbReference type="Gene3D" id="1.10.630.10">
    <property type="entry name" value="Cytochrome P450"/>
    <property type="match status" value="2"/>
</dbReference>
<accession>A0AAN6UB22</accession>
<keyword evidence="3" id="KW-0349">Heme</keyword>
<evidence type="ECO:0000313" key="7">
    <source>
        <dbReference type="EMBL" id="KAK4129748.1"/>
    </source>
</evidence>
<proteinExistence type="inferred from homology"/>
<comment type="cofactor">
    <cofactor evidence="1">
        <name>heme</name>
        <dbReference type="ChEBI" id="CHEBI:30413"/>
    </cofactor>
</comment>
<reference evidence="7" key="2">
    <citation type="submission" date="2023-05" db="EMBL/GenBank/DDBJ databases">
        <authorList>
            <consortium name="Lawrence Berkeley National Laboratory"/>
            <person name="Steindorff A."/>
            <person name="Hensen N."/>
            <person name="Bonometti L."/>
            <person name="Westerberg I."/>
            <person name="Brannstrom I.O."/>
            <person name="Guillou S."/>
            <person name="Cros-Aarteil S."/>
            <person name="Calhoun S."/>
            <person name="Haridas S."/>
            <person name="Kuo A."/>
            <person name="Mondo S."/>
            <person name="Pangilinan J."/>
            <person name="Riley R."/>
            <person name="Labutti K."/>
            <person name="Andreopoulos B."/>
            <person name="Lipzen A."/>
            <person name="Chen C."/>
            <person name="Yanf M."/>
            <person name="Daum C."/>
            <person name="Ng V."/>
            <person name="Clum A."/>
            <person name="Ohm R."/>
            <person name="Martin F."/>
            <person name="Silar P."/>
            <person name="Natvig D."/>
            <person name="Lalanne C."/>
            <person name="Gautier V."/>
            <person name="Ament-Velasquez S.L."/>
            <person name="Kruys A."/>
            <person name="Hutchinson M.I."/>
            <person name="Powell A.J."/>
            <person name="Barry K."/>
            <person name="Miller A.N."/>
            <person name="Grigoriev I.V."/>
            <person name="Debuchy R."/>
            <person name="Gladieux P."/>
            <person name="Thoren M.H."/>
            <person name="Johannesson H."/>
        </authorList>
    </citation>
    <scope>NUCLEOTIDE SEQUENCE</scope>
    <source>
        <strain evidence="7">CBS 731.68</strain>
    </source>
</reference>
<dbReference type="GO" id="GO:0020037">
    <property type="term" value="F:heme binding"/>
    <property type="evidence" value="ECO:0007669"/>
    <property type="project" value="InterPro"/>
</dbReference>
<dbReference type="RefSeq" id="XP_062653519.1">
    <property type="nucleotide sequence ID" value="XM_062794360.1"/>
</dbReference>
<dbReference type="AlphaFoldDB" id="A0AAN6UB22"/>